<reference evidence="4 5" key="1">
    <citation type="submission" date="2018-10" db="EMBL/GenBank/DDBJ databases">
        <title>Draft Genome Sequence of Bacteroides sp. KCTC 15687.</title>
        <authorList>
            <person name="Yu S.Y."/>
            <person name="Kim J.S."/>
            <person name="Oh B.S."/>
            <person name="Park S.H."/>
            <person name="Kang S.W."/>
            <person name="Park J.E."/>
            <person name="Choi S.H."/>
            <person name="Han K.I."/>
            <person name="Lee K.C."/>
            <person name="Eom M.K."/>
            <person name="Suh M.K."/>
            <person name="Lee D.H."/>
            <person name="Yoon H."/>
            <person name="Kim B."/>
            <person name="Yang S.J."/>
            <person name="Lee J.S."/>
            <person name="Lee J.H."/>
        </authorList>
    </citation>
    <scope>NUCLEOTIDE SEQUENCE [LARGE SCALE GENOMIC DNA]</scope>
    <source>
        <strain evidence="4 5">KCTC 15687</strain>
    </source>
</reference>
<sequence>MDMNTNINILRGLLLLLFCSFSLLSYSENELKILSDSLNNLIDHEQEFINRKEEKIKKIKRKLKDVSLLEEYKINLQLHDEYRKFNIDSAVHYIKRNISIAITLGEQEWGIDSSLKLSLLYSMGGMYREAELLLKDIDPTQLSKDLLSAYYDAYYRFWEYYAISTTRSNQYRYQREMYRNLFLSNADQSSINYKVGIINRSVKDPKEAEKRLLELLAAEEEGSPDYAIITCALATLSGQNNRPDLEKKYYMQSAIADIMNVTRENFSLQHLAVIYYNDNDFAKAFKYTQAAIDQARASGIQFRATQINEFYSVISAAYQEKEAKAKSNLIIFLTLITALFVFLVALVVYTYRQIKKMRQIKEALSISNTKLKELNNTLNKVNDQLYCKNHELLETNNVKEQFIAQFFDLCSNYITRMEGYQNSLYKLAINRNYEMLIKKLKSTTNIDEELNALYSHFDSIFLNLYPTFVTDFNALLKEDERIVPKAGTLLNKELRIYALIRIGINDGAKISNFLRCSTSTVYNYRTKMRNKAIGDKENFENEILKIGSEAYMPS</sequence>
<dbReference type="InterPro" id="IPR011990">
    <property type="entry name" value="TPR-like_helical_dom_sf"/>
</dbReference>
<evidence type="ECO:0000313" key="5">
    <source>
        <dbReference type="Proteomes" id="UP000288079"/>
    </source>
</evidence>
<comment type="caution">
    <text evidence="4">The sequence shown here is derived from an EMBL/GenBank/DDBJ whole genome shotgun (WGS) entry which is preliminary data.</text>
</comment>
<gene>
    <name evidence="4" type="ORF">KGMB02408_01140</name>
</gene>
<dbReference type="EMBL" id="BHWB01000001">
    <property type="protein sequence ID" value="GCB33169.1"/>
    <property type="molecule type" value="Genomic_DNA"/>
</dbReference>
<keyword evidence="2" id="KW-1133">Transmembrane helix</keyword>
<evidence type="ECO:0000256" key="1">
    <source>
        <dbReference type="SAM" id="Coils"/>
    </source>
</evidence>
<keyword evidence="1" id="KW-0175">Coiled coil</keyword>
<feature type="coiled-coil region" evidence="1">
    <location>
        <begin position="357"/>
        <end position="384"/>
    </location>
</feature>
<dbReference type="Gene3D" id="1.25.40.10">
    <property type="entry name" value="Tetratricopeptide repeat domain"/>
    <property type="match status" value="1"/>
</dbReference>
<proteinExistence type="predicted"/>
<keyword evidence="2" id="KW-0472">Membrane</keyword>
<name>A0A401LNV2_9BACE</name>
<keyword evidence="2" id="KW-0812">Transmembrane</keyword>
<feature type="transmembrane region" description="Helical" evidence="2">
    <location>
        <begin position="329"/>
        <end position="351"/>
    </location>
</feature>
<keyword evidence="5" id="KW-1185">Reference proteome</keyword>
<protein>
    <recommendedName>
        <fullName evidence="3">DUF6377 domain-containing protein</fullName>
    </recommendedName>
</protein>
<organism evidence="4 5">
    <name type="scientific">Bacteroides faecalis</name>
    <dbReference type="NCBI Taxonomy" id="2447885"/>
    <lineage>
        <taxon>Bacteria</taxon>
        <taxon>Pseudomonadati</taxon>
        <taxon>Bacteroidota</taxon>
        <taxon>Bacteroidia</taxon>
        <taxon>Bacteroidales</taxon>
        <taxon>Bacteroidaceae</taxon>
        <taxon>Bacteroides</taxon>
    </lineage>
</organism>
<evidence type="ECO:0000256" key="2">
    <source>
        <dbReference type="SAM" id="Phobius"/>
    </source>
</evidence>
<dbReference type="Pfam" id="PF19904">
    <property type="entry name" value="DUF6377"/>
    <property type="match status" value="1"/>
</dbReference>
<feature type="domain" description="DUF6377" evidence="3">
    <location>
        <begin position="257"/>
        <end position="511"/>
    </location>
</feature>
<dbReference type="InterPro" id="IPR045957">
    <property type="entry name" value="DUF6377"/>
</dbReference>
<dbReference type="AlphaFoldDB" id="A0A401LNV2"/>
<dbReference type="SUPFAM" id="SSF81901">
    <property type="entry name" value="HCP-like"/>
    <property type="match status" value="1"/>
</dbReference>
<dbReference type="Proteomes" id="UP000288079">
    <property type="component" value="Unassembled WGS sequence"/>
</dbReference>
<feature type="coiled-coil region" evidence="1">
    <location>
        <begin position="42"/>
        <end position="69"/>
    </location>
</feature>
<accession>A0A401LNV2</accession>
<evidence type="ECO:0000259" key="3">
    <source>
        <dbReference type="Pfam" id="PF19904"/>
    </source>
</evidence>
<evidence type="ECO:0000313" key="4">
    <source>
        <dbReference type="EMBL" id="GCB33169.1"/>
    </source>
</evidence>